<evidence type="ECO:0000256" key="3">
    <source>
        <dbReference type="ARBA" id="ARBA00022737"/>
    </source>
</evidence>
<dbReference type="PROSITE" id="PS50157">
    <property type="entry name" value="ZINC_FINGER_C2H2_2"/>
    <property type="match status" value="2"/>
</dbReference>
<dbReference type="Gene3D" id="3.30.160.60">
    <property type="entry name" value="Classic Zinc Finger"/>
    <property type="match status" value="3"/>
</dbReference>
<evidence type="ECO:0000259" key="11">
    <source>
        <dbReference type="PROSITE" id="PS50157"/>
    </source>
</evidence>
<evidence type="ECO:0000256" key="2">
    <source>
        <dbReference type="ARBA" id="ARBA00022723"/>
    </source>
</evidence>
<proteinExistence type="predicted"/>
<keyword evidence="6" id="KW-0805">Transcription regulation</keyword>
<dbReference type="FunFam" id="3.30.160.60:FF:000446">
    <property type="entry name" value="Zinc finger protein"/>
    <property type="match status" value="1"/>
</dbReference>
<dbReference type="EMBL" id="JAWQEG010000726">
    <property type="protein sequence ID" value="KAK3886144.1"/>
    <property type="molecule type" value="Genomic_DNA"/>
</dbReference>
<dbReference type="InterPro" id="IPR013087">
    <property type="entry name" value="Znf_C2H2_type"/>
</dbReference>
<keyword evidence="13" id="KW-1185">Reference proteome</keyword>
<dbReference type="PANTHER" id="PTHR46105">
    <property type="entry name" value="AGAP004733-PA"/>
    <property type="match status" value="1"/>
</dbReference>
<keyword evidence="8" id="KW-0804">Transcription</keyword>
<dbReference type="InterPro" id="IPR036236">
    <property type="entry name" value="Znf_C2H2_sf"/>
</dbReference>
<feature type="domain" description="C2H2-type" evidence="11">
    <location>
        <begin position="61"/>
        <end position="88"/>
    </location>
</feature>
<dbReference type="InterPro" id="IPR050457">
    <property type="entry name" value="ZnFinger_BTB_dom_contain"/>
</dbReference>
<keyword evidence="4 10" id="KW-0863">Zinc-finger</keyword>
<evidence type="ECO:0000256" key="1">
    <source>
        <dbReference type="ARBA" id="ARBA00004123"/>
    </source>
</evidence>
<gene>
    <name evidence="12" type="ORF">Pcinc_009721</name>
</gene>
<evidence type="ECO:0000313" key="13">
    <source>
        <dbReference type="Proteomes" id="UP001286313"/>
    </source>
</evidence>
<accession>A0AAE1G6H3</accession>
<feature type="domain" description="C2H2-type" evidence="11">
    <location>
        <begin position="33"/>
        <end position="60"/>
    </location>
</feature>
<keyword evidence="9" id="KW-0539">Nucleus</keyword>
<dbReference type="SMART" id="SM00355">
    <property type="entry name" value="ZnF_C2H2"/>
    <property type="match status" value="3"/>
</dbReference>
<evidence type="ECO:0000256" key="9">
    <source>
        <dbReference type="ARBA" id="ARBA00023242"/>
    </source>
</evidence>
<name>A0AAE1G6H3_PETCI</name>
<evidence type="ECO:0000256" key="7">
    <source>
        <dbReference type="ARBA" id="ARBA00023125"/>
    </source>
</evidence>
<dbReference type="FunFam" id="3.30.160.60:FF:001249">
    <property type="entry name" value="CTCF"/>
    <property type="match status" value="1"/>
</dbReference>
<reference evidence="12" key="1">
    <citation type="submission" date="2023-10" db="EMBL/GenBank/DDBJ databases">
        <title>Genome assemblies of two species of porcelain crab, Petrolisthes cinctipes and Petrolisthes manimaculis (Anomura: Porcellanidae).</title>
        <authorList>
            <person name="Angst P."/>
        </authorList>
    </citation>
    <scope>NUCLEOTIDE SEQUENCE</scope>
    <source>
        <strain evidence="12">PB745_01</strain>
        <tissue evidence="12">Gill</tissue>
    </source>
</reference>
<sequence length="126" mass="14367">MSKLGHHPIQVGVNMAWQESEGRTGVPQEDKLLYCPHCSYTTLFPSHLKNHAAIHTGEKPFSCPICPYRAKLKHHLKKHIRIHTGEKPYACSFCSYRAKQTAHLASHVNVWHRNIVEAASNEAKKY</sequence>
<keyword evidence="3" id="KW-0677">Repeat</keyword>
<evidence type="ECO:0000313" key="12">
    <source>
        <dbReference type="EMBL" id="KAK3886144.1"/>
    </source>
</evidence>
<evidence type="ECO:0000256" key="5">
    <source>
        <dbReference type="ARBA" id="ARBA00022833"/>
    </source>
</evidence>
<evidence type="ECO:0000256" key="10">
    <source>
        <dbReference type="PROSITE-ProRule" id="PRU00042"/>
    </source>
</evidence>
<dbReference type="Pfam" id="PF00096">
    <property type="entry name" value="zf-C2H2"/>
    <property type="match status" value="1"/>
</dbReference>
<dbReference type="AlphaFoldDB" id="A0AAE1G6H3"/>
<dbReference type="SUPFAM" id="SSF57667">
    <property type="entry name" value="beta-beta-alpha zinc fingers"/>
    <property type="match status" value="2"/>
</dbReference>
<protein>
    <recommendedName>
        <fullName evidence="11">C2H2-type domain-containing protein</fullName>
    </recommendedName>
</protein>
<dbReference type="Proteomes" id="UP001286313">
    <property type="component" value="Unassembled WGS sequence"/>
</dbReference>
<evidence type="ECO:0000256" key="4">
    <source>
        <dbReference type="ARBA" id="ARBA00022771"/>
    </source>
</evidence>
<comment type="subcellular location">
    <subcellularLocation>
        <location evidence="1">Nucleus</location>
    </subcellularLocation>
</comment>
<keyword evidence="2" id="KW-0479">Metal-binding</keyword>
<organism evidence="12 13">
    <name type="scientific">Petrolisthes cinctipes</name>
    <name type="common">Flat porcelain crab</name>
    <dbReference type="NCBI Taxonomy" id="88211"/>
    <lineage>
        <taxon>Eukaryota</taxon>
        <taxon>Metazoa</taxon>
        <taxon>Ecdysozoa</taxon>
        <taxon>Arthropoda</taxon>
        <taxon>Crustacea</taxon>
        <taxon>Multicrustacea</taxon>
        <taxon>Malacostraca</taxon>
        <taxon>Eumalacostraca</taxon>
        <taxon>Eucarida</taxon>
        <taxon>Decapoda</taxon>
        <taxon>Pleocyemata</taxon>
        <taxon>Anomura</taxon>
        <taxon>Galatheoidea</taxon>
        <taxon>Porcellanidae</taxon>
        <taxon>Petrolisthes</taxon>
    </lineage>
</organism>
<dbReference type="GO" id="GO:0000978">
    <property type="term" value="F:RNA polymerase II cis-regulatory region sequence-specific DNA binding"/>
    <property type="evidence" value="ECO:0007669"/>
    <property type="project" value="TreeGrafter"/>
</dbReference>
<dbReference type="GO" id="GO:0000981">
    <property type="term" value="F:DNA-binding transcription factor activity, RNA polymerase II-specific"/>
    <property type="evidence" value="ECO:0007669"/>
    <property type="project" value="TreeGrafter"/>
</dbReference>
<dbReference type="GO" id="GO:0008270">
    <property type="term" value="F:zinc ion binding"/>
    <property type="evidence" value="ECO:0007669"/>
    <property type="project" value="UniProtKB-KW"/>
</dbReference>
<dbReference type="GO" id="GO:0005634">
    <property type="term" value="C:nucleus"/>
    <property type="evidence" value="ECO:0007669"/>
    <property type="project" value="UniProtKB-SubCell"/>
</dbReference>
<dbReference type="PANTHER" id="PTHR46105:SF5">
    <property type="entry name" value="ZINC FINGER AND BTB DOMAIN-CONTAINING PROTEIN 44 ISOFORM X1"/>
    <property type="match status" value="1"/>
</dbReference>
<keyword evidence="5" id="KW-0862">Zinc</keyword>
<comment type="caution">
    <text evidence="12">The sequence shown here is derived from an EMBL/GenBank/DDBJ whole genome shotgun (WGS) entry which is preliminary data.</text>
</comment>
<evidence type="ECO:0000256" key="8">
    <source>
        <dbReference type="ARBA" id="ARBA00023163"/>
    </source>
</evidence>
<evidence type="ECO:0000256" key="6">
    <source>
        <dbReference type="ARBA" id="ARBA00023015"/>
    </source>
</evidence>
<keyword evidence="7" id="KW-0238">DNA-binding</keyword>